<dbReference type="OMA" id="MKPTQEY"/>
<name>B8MLE3_TALSN</name>
<dbReference type="VEuPathDB" id="FungiDB:TSTA_045210"/>
<keyword evidence="1" id="KW-0732">Signal</keyword>
<dbReference type="AlphaFoldDB" id="B8MLE3"/>
<evidence type="ECO:0000313" key="2">
    <source>
        <dbReference type="EMBL" id="EED15058.1"/>
    </source>
</evidence>
<evidence type="ECO:0000256" key="1">
    <source>
        <dbReference type="SAM" id="SignalP"/>
    </source>
</evidence>
<dbReference type="EMBL" id="EQ962657">
    <property type="protein sequence ID" value="EED15058.1"/>
    <property type="molecule type" value="Genomic_DNA"/>
</dbReference>
<organism evidence="2 3">
    <name type="scientific">Talaromyces stipitatus (strain ATCC 10500 / CBS 375.48 / QM 6759 / NRRL 1006)</name>
    <name type="common">Penicillium stipitatum</name>
    <dbReference type="NCBI Taxonomy" id="441959"/>
    <lineage>
        <taxon>Eukaryota</taxon>
        <taxon>Fungi</taxon>
        <taxon>Dikarya</taxon>
        <taxon>Ascomycota</taxon>
        <taxon>Pezizomycotina</taxon>
        <taxon>Eurotiomycetes</taxon>
        <taxon>Eurotiomycetidae</taxon>
        <taxon>Eurotiales</taxon>
        <taxon>Trichocomaceae</taxon>
        <taxon>Talaromyces</taxon>
        <taxon>Talaromyces sect. Talaromyces</taxon>
    </lineage>
</organism>
<feature type="chain" id="PRO_5002875204" evidence="1">
    <location>
        <begin position="17"/>
        <end position="129"/>
    </location>
</feature>
<proteinExistence type="predicted"/>
<gene>
    <name evidence="2" type="ORF">TSTA_045210</name>
</gene>
<dbReference type="OrthoDB" id="3490397at2759"/>
<dbReference type="GeneID" id="8099484"/>
<protein>
    <submittedName>
        <fullName evidence="2">Uncharacterized protein</fullName>
    </submittedName>
</protein>
<keyword evidence="3" id="KW-1185">Reference proteome</keyword>
<dbReference type="RefSeq" id="XP_002485011.1">
    <property type="nucleotide sequence ID" value="XM_002484966.1"/>
</dbReference>
<dbReference type="InParanoid" id="B8MLE3"/>
<dbReference type="PhylomeDB" id="B8MLE3"/>
<accession>B8MLE3</accession>
<feature type="signal peptide" evidence="1">
    <location>
        <begin position="1"/>
        <end position="16"/>
    </location>
</feature>
<dbReference type="Proteomes" id="UP000001745">
    <property type="component" value="Unassembled WGS sequence"/>
</dbReference>
<dbReference type="HOGENOM" id="CLU_140465_0_0_1"/>
<reference evidence="3" key="1">
    <citation type="journal article" date="2015" name="Genome Announc.">
        <title>Genome sequence of the AIDS-associated pathogen Penicillium marneffei (ATCC18224) and its near taxonomic relative Talaromyces stipitatus (ATCC10500).</title>
        <authorList>
            <person name="Nierman W.C."/>
            <person name="Fedorova-Abrams N.D."/>
            <person name="Andrianopoulos A."/>
        </authorList>
    </citation>
    <scope>NUCLEOTIDE SEQUENCE [LARGE SCALE GENOMIC DNA]</scope>
    <source>
        <strain evidence="3">ATCC 10500 / CBS 375.48 / QM 6759 / NRRL 1006</strain>
    </source>
</reference>
<dbReference type="eggNOG" id="ENOG502SH3P">
    <property type="taxonomic scope" value="Eukaryota"/>
</dbReference>
<sequence>MRITSTLLALATVTTASPITKRTTSNTATDIWPVSNFTVGCSPAACVYKFAVTRVAGPNNPGFNTTCTGNDFTSDWHPCADSSVSAKIVPKTYPEWEVDVCHKYDTADKMGWIEAFANATVEDGVEGVE</sequence>
<evidence type="ECO:0000313" key="3">
    <source>
        <dbReference type="Proteomes" id="UP000001745"/>
    </source>
</evidence>